<name>A0A316ZFS6_9BASI</name>
<dbReference type="RefSeq" id="XP_025600886.1">
    <property type="nucleotide sequence ID" value="XM_025739400.1"/>
</dbReference>
<dbReference type="EMBL" id="KZ819285">
    <property type="protein sequence ID" value="PWO00608.1"/>
    <property type="molecule type" value="Genomic_DNA"/>
</dbReference>
<evidence type="ECO:0000313" key="1">
    <source>
        <dbReference type="EMBL" id="PWO00608.1"/>
    </source>
</evidence>
<reference evidence="1 2" key="1">
    <citation type="journal article" date="2018" name="Mol. Biol. Evol.">
        <title>Broad Genomic Sampling Reveals a Smut Pathogenic Ancestry of the Fungal Clade Ustilaginomycotina.</title>
        <authorList>
            <person name="Kijpornyongpan T."/>
            <person name="Mondo S.J."/>
            <person name="Barry K."/>
            <person name="Sandor L."/>
            <person name="Lee J."/>
            <person name="Lipzen A."/>
            <person name="Pangilinan J."/>
            <person name="LaButti K."/>
            <person name="Hainaut M."/>
            <person name="Henrissat B."/>
            <person name="Grigoriev I.V."/>
            <person name="Spatafora J.W."/>
            <person name="Aime M.C."/>
        </authorList>
    </citation>
    <scope>NUCLEOTIDE SEQUENCE [LARGE SCALE GENOMIC DNA]</scope>
    <source>
        <strain evidence="1 2">MCA 4186</strain>
    </source>
</reference>
<accession>A0A316ZFS6</accession>
<gene>
    <name evidence="1" type="ORF">FA09DRAFT_192935</name>
</gene>
<dbReference type="GeneID" id="37266946"/>
<protein>
    <submittedName>
        <fullName evidence="1">Uncharacterized protein</fullName>
    </submittedName>
</protein>
<organism evidence="1 2">
    <name type="scientific">Tilletiopsis washingtonensis</name>
    <dbReference type="NCBI Taxonomy" id="58919"/>
    <lineage>
        <taxon>Eukaryota</taxon>
        <taxon>Fungi</taxon>
        <taxon>Dikarya</taxon>
        <taxon>Basidiomycota</taxon>
        <taxon>Ustilaginomycotina</taxon>
        <taxon>Exobasidiomycetes</taxon>
        <taxon>Entylomatales</taxon>
        <taxon>Entylomatales incertae sedis</taxon>
        <taxon>Tilletiopsis</taxon>
    </lineage>
</organism>
<evidence type="ECO:0000313" key="2">
    <source>
        <dbReference type="Proteomes" id="UP000245946"/>
    </source>
</evidence>
<dbReference type="AlphaFoldDB" id="A0A316ZFS6"/>
<proteinExistence type="predicted"/>
<keyword evidence="2" id="KW-1185">Reference proteome</keyword>
<dbReference type="Proteomes" id="UP000245946">
    <property type="component" value="Unassembled WGS sequence"/>
</dbReference>
<sequence>MATESHPWKHAQTHLGGRCCEWSLSAACAPRVFREQARPCGHRVARQGSAVRPPACGRRQCPRLGQFLYRCRSRIARARSGIGCGPTRRICSRLHITDGRGPQRGHIDRPTGTLDGRAHDAEASEILPSAGSSQAAHRHEVLACVACARHLRA</sequence>